<dbReference type="GO" id="GO:0019441">
    <property type="term" value="P:L-tryptophan catabolic process to kynurenine"/>
    <property type="evidence" value="ECO:0007669"/>
    <property type="project" value="InterPro"/>
</dbReference>
<keyword evidence="3" id="KW-1185">Reference proteome</keyword>
<gene>
    <name evidence="2" type="ORF">GPUN_0704</name>
</gene>
<name>H5T966_9ALTE</name>
<dbReference type="InterPro" id="IPR007325">
    <property type="entry name" value="KFase/CYL"/>
</dbReference>
<dbReference type="Gene3D" id="3.50.30.50">
    <property type="entry name" value="Putative cyclase"/>
    <property type="match status" value="1"/>
</dbReference>
<dbReference type="Pfam" id="PF04199">
    <property type="entry name" value="Cyclase"/>
    <property type="match status" value="1"/>
</dbReference>
<evidence type="ECO:0008006" key="4">
    <source>
        <dbReference type="Google" id="ProtNLM"/>
    </source>
</evidence>
<comment type="caution">
    <text evidence="2">The sequence shown here is derived from an EMBL/GenBank/DDBJ whole genome shotgun (WGS) entry which is preliminary data.</text>
</comment>
<dbReference type="eggNOG" id="COG1878">
    <property type="taxonomic scope" value="Bacteria"/>
</dbReference>
<reference evidence="2 3" key="2">
    <citation type="journal article" date="2017" name="Antonie Van Leeuwenhoek">
        <title>Rhizobium rhizosphaerae sp. nov., a novel species isolated from rice rhizosphere.</title>
        <authorList>
            <person name="Zhao J.J."/>
            <person name="Zhang J."/>
            <person name="Zhang R.J."/>
            <person name="Zhang C.W."/>
            <person name="Yin H.Q."/>
            <person name="Zhang X.X."/>
        </authorList>
    </citation>
    <scope>NUCLEOTIDE SEQUENCE [LARGE SCALE GENOMIC DNA]</scope>
    <source>
        <strain evidence="2 3">ACAM 611</strain>
    </source>
</reference>
<keyword evidence="1" id="KW-0732">Signal</keyword>
<dbReference type="RefSeq" id="WP_006003380.1">
    <property type="nucleotide sequence ID" value="NZ_BAET01000007.1"/>
</dbReference>
<evidence type="ECO:0000313" key="2">
    <source>
        <dbReference type="EMBL" id="GAB54843.1"/>
    </source>
</evidence>
<dbReference type="OrthoDB" id="7067800at2"/>
<dbReference type="GO" id="GO:0004061">
    <property type="term" value="F:arylformamidase activity"/>
    <property type="evidence" value="ECO:0007669"/>
    <property type="project" value="InterPro"/>
</dbReference>
<organism evidence="2 3">
    <name type="scientific">Glaciecola punicea ACAM 611</name>
    <dbReference type="NCBI Taxonomy" id="1121923"/>
    <lineage>
        <taxon>Bacteria</taxon>
        <taxon>Pseudomonadati</taxon>
        <taxon>Pseudomonadota</taxon>
        <taxon>Gammaproteobacteria</taxon>
        <taxon>Alteromonadales</taxon>
        <taxon>Alteromonadaceae</taxon>
        <taxon>Glaciecola</taxon>
    </lineage>
</organism>
<evidence type="ECO:0000313" key="3">
    <source>
        <dbReference type="Proteomes" id="UP000053586"/>
    </source>
</evidence>
<dbReference type="InterPro" id="IPR037175">
    <property type="entry name" value="KFase_sf"/>
</dbReference>
<dbReference type="EMBL" id="BAET01000007">
    <property type="protein sequence ID" value="GAB54843.1"/>
    <property type="molecule type" value="Genomic_DNA"/>
</dbReference>
<dbReference type="Proteomes" id="UP000053586">
    <property type="component" value="Unassembled WGS sequence"/>
</dbReference>
<evidence type="ECO:0000256" key="1">
    <source>
        <dbReference type="SAM" id="SignalP"/>
    </source>
</evidence>
<dbReference type="PANTHER" id="PTHR34861:SF10">
    <property type="entry name" value="CYCLASE"/>
    <property type="match status" value="1"/>
</dbReference>
<sequence>MTFKHLSALFITLGLATSGAFADCDVSSQWGAQDTLGSANLVTPQRILEAAKLIKQGKSMPLGIAIGPDAPAFPPRSLSLQVVQPNQQGGQKLTAMGYEANYNDDILQTWVGIGSQLDGLGHFGENGKYYNCLDEKEISAITGLTKLGTHAVPPLVGRAVILDMAAHAGVEVMEAGQHFGPADIKAAAKAQGVTMGEGDIILFHTGWTEGKLASDPAIWGSVAPGLNNAGAQYVASLNPMAVGSDTWGLEPIPAPKGDKVFYGHVILLKQNGIYILETMNVGPLLREGVNEFMFVLGQPRIVGTVQAMINPVALY</sequence>
<feature type="signal peptide" evidence="1">
    <location>
        <begin position="1"/>
        <end position="22"/>
    </location>
</feature>
<protein>
    <recommendedName>
        <fullName evidence="4">Cyclase family protein</fullName>
    </recommendedName>
</protein>
<dbReference type="STRING" id="56804.BAE46_08450"/>
<dbReference type="SUPFAM" id="SSF102198">
    <property type="entry name" value="Putative cyclase"/>
    <property type="match status" value="1"/>
</dbReference>
<accession>H5T966</accession>
<reference evidence="2 3" key="1">
    <citation type="journal article" date="2012" name="J. Bacteriol.">
        <title>Genome sequence of proteorhodopsin-containing sea ice bacterium Glaciecola punicea ACAM 611T.</title>
        <authorList>
            <person name="Qin Q.-L."/>
            <person name="Xie B.-B."/>
            <person name="Shu Y.-L."/>
            <person name="Rong J.-C."/>
            <person name="Zhao D.-L."/>
            <person name="Zhang X.-Y."/>
            <person name="Chen X.-L."/>
            <person name="Zhou B.-C."/>
            <person name="Zhanga Y.-Z."/>
        </authorList>
    </citation>
    <scope>NUCLEOTIDE SEQUENCE [LARGE SCALE GENOMIC DNA]</scope>
    <source>
        <strain evidence="2 3">ACAM 611</strain>
    </source>
</reference>
<dbReference type="AlphaFoldDB" id="H5T966"/>
<proteinExistence type="predicted"/>
<dbReference type="PANTHER" id="PTHR34861">
    <property type="match status" value="1"/>
</dbReference>
<feature type="chain" id="PRO_5003598694" description="Cyclase family protein" evidence="1">
    <location>
        <begin position="23"/>
        <end position="315"/>
    </location>
</feature>